<dbReference type="PANTHER" id="PTHR43037">
    <property type="entry name" value="UNNAMED PRODUCT-RELATED"/>
    <property type="match status" value="1"/>
</dbReference>
<evidence type="ECO:0000259" key="3">
    <source>
        <dbReference type="Pfam" id="PF02230"/>
    </source>
</evidence>
<evidence type="ECO:0000256" key="2">
    <source>
        <dbReference type="SAM" id="SignalP"/>
    </source>
</evidence>
<dbReference type="RefSeq" id="WP_115834173.1">
    <property type="nucleotide sequence ID" value="NZ_QNUL01000042.1"/>
</dbReference>
<organism evidence="4 5">
    <name type="scientific">Dyadobacter luteus</name>
    <dbReference type="NCBI Taxonomy" id="2259619"/>
    <lineage>
        <taxon>Bacteria</taxon>
        <taxon>Pseudomonadati</taxon>
        <taxon>Bacteroidota</taxon>
        <taxon>Cytophagia</taxon>
        <taxon>Cytophagales</taxon>
        <taxon>Spirosomataceae</taxon>
        <taxon>Dyadobacter</taxon>
    </lineage>
</organism>
<dbReference type="Gene3D" id="3.40.50.1820">
    <property type="entry name" value="alpha/beta hydrolase"/>
    <property type="match status" value="1"/>
</dbReference>
<reference evidence="4 5" key="1">
    <citation type="submission" date="2018-07" db="EMBL/GenBank/DDBJ databases">
        <title>Dyadobacter roseus sp. nov., isolated from rose rhizosphere soil.</title>
        <authorList>
            <person name="Chen L."/>
        </authorList>
    </citation>
    <scope>NUCLEOTIDE SEQUENCE [LARGE SCALE GENOMIC DNA]</scope>
    <source>
        <strain evidence="4 5">RS19</strain>
    </source>
</reference>
<dbReference type="InterPro" id="IPR050955">
    <property type="entry name" value="Plant_Biomass_Hydrol_Est"/>
</dbReference>
<dbReference type="GO" id="GO:0016787">
    <property type="term" value="F:hydrolase activity"/>
    <property type="evidence" value="ECO:0007669"/>
    <property type="project" value="InterPro"/>
</dbReference>
<dbReference type="InterPro" id="IPR029058">
    <property type="entry name" value="AB_hydrolase_fold"/>
</dbReference>
<dbReference type="OrthoDB" id="9764953at2"/>
<keyword evidence="5" id="KW-1185">Reference proteome</keyword>
<evidence type="ECO:0000313" key="5">
    <source>
        <dbReference type="Proteomes" id="UP000256373"/>
    </source>
</evidence>
<evidence type="ECO:0000313" key="4">
    <source>
        <dbReference type="EMBL" id="REA56021.1"/>
    </source>
</evidence>
<gene>
    <name evidence="4" type="ORF">DSL64_27465</name>
</gene>
<feature type="chain" id="PRO_5017825940" evidence="2">
    <location>
        <begin position="23"/>
        <end position="237"/>
    </location>
</feature>
<dbReference type="Proteomes" id="UP000256373">
    <property type="component" value="Unassembled WGS sequence"/>
</dbReference>
<feature type="domain" description="Phospholipase/carboxylesterase/thioesterase" evidence="3">
    <location>
        <begin position="108"/>
        <end position="215"/>
    </location>
</feature>
<protein>
    <submittedName>
        <fullName evidence="4">Phospholipase</fullName>
    </submittedName>
</protein>
<comment type="caution">
    <text evidence="4">The sequence shown here is derived from an EMBL/GenBank/DDBJ whole genome shotgun (WGS) entry which is preliminary data.</text>
</comment>
<accession>A0A3D8Y375</accession>
<dbReference type="SUPFAM" id="SSF53474">
    <property type="entry name" value="alpha/beta-Hydrolases"/>
    <property type="match status" value="1"/>
</dbReference>
<dbReference type="EMBL" id="QNUL01000042">
    <property type="protein sequence ID" value="REA56021.1"/>
    <property type="molecule type" value="Genomic_DNA"/>
</dbReference>
<dbReference type="Pfam" id="PF02230">
    <property type="entry name" value="Abhydrolase_2"/>
    <property type="match status" value="1"/>
</dbReference>
<keyword evidence="1 2" id="KW-0732">Signal</keyword>
<dbReference type="AlphaFoldDB" id="A0A3D8Y375"/>
<dbReference type="PANTHER" id="PTHR43037:SF1">
    <property type="entry name" value="BLL1128 PROTEIN"/>
    <property type="match status" value="1"/>
</dbReference>
<evidence type="ECO:0000256" key="1">
    <source>
        <dbReference type="ARBA" id="ARBA00022729"/>
    </source>
</evidence>
<feature type="signal peptide" evidence="2">
    <location>
        <begin position="1"/>
        <end position="22"/>
    </location>
</feature>
<name>A0A3D8Y375_9BACT</name>
<sequence>MILNRFIAFVFFAISFCSISKAAVTDGSKKERKNYDYLLYTPKDYTTSGKVYPLVIYLHGSSQKGNDLSKLKAYGLPQMIEKGENFDFIIASPQCPSNAPLWSSENWFEPLLEELTSKLNVDMNRVYITGISMGGGGAFEVAKENPDTFAAVVPLCAWQSSAEDICKLKNIPVWTLHGAADDIVPISQTEEKVKKLKACGGNIKFTSLENEGHAIQWLYADKTKYRILDWMLSQKKK</sequence>
<proteinExistence type="predicted"/>
<dbReference type="InterPro" id="IPR003140">
    <property type="entry name" value="PLipase/COase/thioEstase"/>
</dbReference>